<protein>
    <submittedName>
        <fullName evidence="4">Phage protein</fullName>
    </submittedName>
</protein>
<reference evidence="6" key="2">
    <citation type="submission" date="2016-12" db="EMBL/GenBank/DDBJ databases">
        <authorList>
            <person name="Gulvik C.A."/>
        </authorList>
    </citation>
    <scope>NUCLEOTIDE SEQUENCE [LARGE SCALE GENOMIC DNA]</scope>
    <source>
        <strain evidence="6">ATCC 51725</strain>
    </source>
</reference>
<dbReference type="EMBL" id="UHEN01000004">
    <property type="protein sequence ID" value="SUN41200.1"/>
    <property type="molecule type" value="Genomic_DNA"/>
</dbReference>
<dbReference type="PROSITE" id="PS51109">
    <property type="entry name" value="G5"/>
    <property type="match status" value="1"/>
</dbReference>
<evidence type="ECO:0000313" key="4">
    <source>
        <dbReference type="EMBL" id="SUN05011.1"/>
    </source>
</evidence>
<dbReference type="EMBL" id="MSJL01000003">
    <property type="protein sequence ID" value="OLF50666.1"/>
    <property type="molecule type" value="Genomic_DNA"/>
</dbReference>
<accession>A0A1Q8EFY5</accession>
<evidence type="ECO:0000313" key="5">
    <source>
        <dbReference type="EMBL" id="SUN41200.1"/>
    </source>
</evidence>
<dbReference type="Pfam" id="PF07501">
    <property type="entry name" value="G5"/>
    <property type="match status" value="1"/>
</dbReference>
<dbReference type="Gene3D" id="2.20.230.10">
    <property type="entry name" value="Resuscitation-promoting factor rpfb"/>
    <property type="match status" value="1"/>
</dbReference>
<dbReference type="InterPro" id="IPR011098">
    <property type="entry name" value="G5_dom"/>
</dbReference>
<keyword evidence="1" id="KW-0732">Signal</keyword>
<dbReference type="Proteomes" id="UP000186437">
    <property type="component" value="Unassembled WGS sequence"/>
</dbReference>
<reference evidence="3" key="1">
    <citation type="submission" date="2016-12" db="EMBL/GenBank/DDBJ databases">
        <authorList>
            <person name="Song W.-J."/>
            <person name="Kurnit D.M."/>
        </authorList>
    </citation>
    <scope>NUCLEOTIDE SEQUENCE [LARGE SCALE GENOMIC DNA]</scope>
    <source>
        <strain evidence="3">ATCC 51725</strain>
    </source>
</reference>
<feature type="domain" description="G5" evidence="2">
    <location>
        <begin position="126"/>
        <end position="207"/>
    </location>
</feature>
<dbReference type="EMBL" id="UHEN01000001">
    <property type="protein sequence ID" value="SUN05011.1"/>
    <property type="molecule type" value="Genomic_DNA"/>
</dbReference>
<evidence type="ECO:0000256" key="1">
    <source>
        <dbReference type="ARBA" id="ARBA00022729"/>
    </source>
</evidence>
<evidence type="ECO:0000313" key="7">
    <source>
        <dbReference type="Proteomes" id="UP000255213"/>
    </source>
</evidence>
<reference evidence="4 7" key="3">
    <citation type="submission" date="2018-06" db="EMBL/GenBank/DDBJ databases">
        <authorList>
            <consortium name="Pathogen Informatics"/>
            <person name="Doyle S."/>
        </authorList>
    </citation>
    <scope>NUCLEOTIDE SEQUENCE [LARGE SCALE GENOMIC DNA]</scope>
    <source>
        <strain evidence="4 7">NCTC12957</strain>
    </source>
</reference>
<dbReference type="AlphaFoldDB" id="A0A1Q8EFY5"/>
<dbReference type="Proteomes" id="UP000255213">
    <property type="component" value="Unassembled WGS sequence"/>
</dbReference>
<gene>
    <name evidence="3" type="ORF">BU200_01205</name>
    <name evidence="4" type="ORF">NCTC12957_00091</name>
    <name evidence="5" type="ORF">NCTC12957_02280</name>
</gene>
<name>A0A1Q8EFY5_STRAI</name>
<evidence type="ECO:0000259" key="2">
    <source>
        <dbReference type="PROSITE" id="PS51109"/>
    </source>
</evidence>
<sequence length="371" mass="41499">MSKISKNSTSLVQIEGGKIIKQNDYSSNFAYELRDEHKEKIPALDGKEAKIVLVKELEAGEIKAVYETVATVVDGKVEFTITETLEPALYYVEIACGGYIFPSENSVTIEVTKSAFGKSEPKVEPDPEVDESEVERIEEVAFSFDEEVIEDSSLYIGEEVVEQEGEEGLARQILKGDVLISEELLKEPVKRIVRKGTKLHKHIAYANIAKGDNLAESNFFENTLGDGMSKELADGKQLITSSSLHGAVTYSTLNDVQAGSYEILIKARKTSDKVTDIRFGFENFDQMQEFSDISSEMTEYSFVATVPEDRSAMYYHFRTDGSVELESVQIRKVTVSNLSWEDAGQSHVGVTQSSEKEIPLEFNRFKWSERG</sequence>
<organism evidence="3 6">
    <name type="scientific">Streptococcus acidominimus</name>
    <dbReference type="NCBI Taxonomy" id="1326"/>
    <lineage>
        <taxon>Bacteria</taxon>
        <taxon>Bacillati</taxon>
        <taxon>Bacillota</taxon>
        <taxon>Bacilli</taxon>
        <taxon>Lactobacillales</taxon>
        <taxon>Streptococcaceae</taxon>
        <taxon>Streptococcus</taxon>
    </lineage>
</organism>
<proteinExistence type="predicted"/>
<dbReference type="RefSeq" id="WP_075098410.1">
    <property type="nucleotide sequence ID" value="NZ_MSJL01000003.1"/>
</dbReference>
<keyword evidence="6" id="KW-1185">Reference proteome</keyword>
<evidence type="ECO:0000313" key="3">
    <source>
        <dbReference type="EMBL" id="OLF50666.1"/>
    </source>
</evidence>
<dbReference type="OrthoDB" id="1690763at2"/>
<evidence type="ECO:0000313" key="6">
    <source>
        <dbReference type="Proteomes" id="UP000186437"/>
    </source>
</evidence>
<dbReference type="SMART" id="SM01208">
    <property type="entry name" value="G5"/>
    <property type="match status" value="1"/>
</dbReference>